<dbReference type="RefSeq" id="WP_354187184.1">
    <property type="nucleotide sequence ID" value="NZ_JBEPLT010000016.1"/>
</dbReference>
<keyword evidence="1 3" id="KW-0238">DNA-binding</keyword>
<dbReference type="InterPro" id="IPR011344">
    <property type="entry name" value="ssDNA-bd"/>
</dbReference>
<dbReference type="CDD" id="cd04496">
    <property type="entry name" value="SSB_OBF"/>
    <property type="match status" value="1"/>
</dbReference>
<comment type="caution">
    <text evidence="6">The sequence shown here is derived from an EMBL/GenBank/DDBJ whole genome shotgun (WGS) entry which is preliminary data.</text>
</comment>
<accession>A0ABV2FQ02</accession>
<dbReference type="Proteomes" id="UP001549112">
    <property type="component" value="Unassembled WGS sequence"/>
</dbReference>
<feature type="non-terminal residue" evidence="6">
    <location>
        <position position="1"/>
    </location>
</feature>
<gene>
    <name evidence="6" type="ORF">ABID39_001349</name>
</gene>
<dbReference type="NCBIfam" id="TIGR00621">
    <property type="entry name" value="ssb"/>
    <property type="match status" value="1"/>
</dbReference>
<dbReference type="Pfam" id="PF00436">
    <property type="entry name" value="SSB"/>
    <property type="match status" value="1"/>
</dbReference>
<reference evidence="6 7" key="1">
    <citation type="submission" date="2024-06" db="EMBL/GenBank/DDBJ databases">
        <title>Genomic Encyclopedia of Type Strains, Phase IV (KMG-IV): sequencing the most valuable type-strain genomes for metagenomic binning, comparative biology and taxonomic classification.</title>
        <authorList>
            <person name="Goeker M."/>
        </authorList>
    </citation>
    <scope>NUCLEOTIDE SEQUENCE [LARGE SCALE GENOMIC DNA]</scope>
    <source>
        <strain evidence="6 7">DSM 23650</strain>
    </source>
</reference>
<sequence length="109" mass="12594">TDKATNQKVDKTEWHSVVVFNPHLAKIALQYLSKGSKVYVEGKLQTRKWQDKNGHDRYSTEIVLPQFKGDLKLLDSKNDDDQEQSSSNDRNFHRPLNTPHTVMNDAIPF</sequence>
<name>A0ABV2FQ02_9HYPH</name>
<evidence type="ECO:0000256" key="5">
    <source>
        <dbReference type="SAM" id="MobiDB-lite"/>
    </source>
</evidence>
<dbReference type="GO" id="GO:0003677">
    <property type="term" value="F:DNA binding"/>
    <property type="evidence" value="ECO:0007669"/>
    <property type="project" value="UniProtKB-KW"/>
</dbReference>
<dbReference type="InterPro" id="IPR012340">
    <property type="entry name" value="NA-bd_OB-fold"/>
</dbReference>
<dbReference type="PROSITE" id="PS50935">
    <property type="entry name" value="SSB"/>
    <property type="match status" value="1"/>
</dbReference>
<evidence type="ECO:0000256" key="2">
    <source>
        <dbReference type="ARBA" id="ARBA00023172"/>
    </source>
</evidence>
<dbReference type="InterPro" id="IPR000424">
    <property type="entry name" value="Primosome_PriB/ssb"/>
</dbReference>
<feature type="region of interest" description="Disordered" evidence="5">
    <location>
        <begin position="73"/>
        <end position="109"/>
    </location>
</feature>
<dbReference type="Gene3D" id="2.40.50.140">
    <property type="entry name" value="Nucleic acid-binding proteins"/>
    <property type="match status" value="1"/>
</dbReference>
<evidence type="ECO:0000256" key="1">
    <source>
        <dbReference type="ARBA" id="ARBA00023125"/>
    </source>
</evidence>
<keyword evidence="2" id="KW-0233">DNA recombination</keyword>
<evidence type="ECO:0000256" key="3">
    <source>
        <dbReference type="PROSITE-ProRule" id="PRU00252"/>
    </source>
</evidence>
<evidence type="ECO:0000313" key="6">
    <source>
        <dbReference type="EMBL" id="MET3560641.1"/>
    </source>
</evidence>
<evidence type="ECO:0000256" key="4">
    <source>
        <dbReference type="RuleBase" id="RU000524"/>
    </source>
</evidence>
<dbReference type="PIRSF" id="PIRSF002070">
    <property type="entry name" value="SSB"/>
    <property type="match status" value="1"/>
</dbReference>
<dbReference type="PANTHER" id="PTHR10302">
    <property type="entry name" value="SINGLE-STRANDED DNA-BINDING PROTEIN"/>
    <property type="match status" value="1"/>
</dbReference>
<protein>
    <recommendedName>
        <fullName evidence="4">Single-stranded DNA-binding protein</fullName>
    </recommendedName>
</protein>
<dbReference type="SUPFAM" id="SSF50249">
    <property type="entry name" value="Nucleic acid-binding proteins"/>
    <property type="match status" value="1"/>
</dbReference>
<organism evidence="6 7">
    <name type="scientific">Bartonella japonica</name>
    <dbReference type="NCBI Taxonomy" id="357761"/>
    <lineage>
        <taxon>Bacteria</taxon>
        <taxon>Pseudomonadati</taxon>
        <taxon>Pseudomonadota</taxon>
        <taxon>Alphaproteobacteria</taxon>
        <taxon>Hyphomicrobiales</taxon>
        <taxon>Bartonellaceae</taxon>
        <taxon>Bartonella</taxon>
    </lineage>
</organism>
<dbReference type="PANTHER" id="PTHR10302:SF27">
    <property type="entry name" value="SINGLE-STRANDED DNA-BINDING PROTEIN"/>
    <property type="match status" value="1"/>
</dbReference>
<proteinExistence type="predicted"/>
<evidence type="ECO:0000313" key="7">
    <source>
        <dbReference type="Proteomes" id="UP001549112"/>
    </source>
</evidence>
<keyword evidence="7" id="KW-1185">Reference proteome</keyword>
<dbReference type="EMBL" id="JBEPLT010000016">
    <property type="protein sequence ID" value="MET3560641.1"/>
    <property type="molecule type" value="Genomic_DNA"/>
</dbReference>